<reference evidence="1 2" key="1">
    <citation type="submission" date="2020-09" db="EMBL/GenBank/DDBJ databases">
        <title>Characterization of Treponema spp. from bovine digital dermatitis in Korea.</title>
        <authorList>
            <person name="Espiritu H.M."/>
            <person name="Cho Y.I."/>
            <person name="Mamuad L."/>
        </authorList>
    </citation>
    <scope>NUCLEOTIDE SEQUENCE [LARGE SCALE GENOMIC DNA]</scope>
    <source>
        <strain evidence="1 2">KS1</strain>
    </source>
</reference>
<organism evidence="1 2">
    <name type="scientific">Treponema pedis</name>
    <dbReference type="NCBI Taxonomy" id="409322"/>
    <lineage>
        <taxon>Bacteria</taxon>
        <taxon>Pseudomonadati</taxon>
        <taxon>Spirochaetota</taxon>
        <taxon>Spirochaetia</taxon>
        <taxon>Spirochaetales</taxon>
        <taxon>Treponemataceae</taxon>
        <taxon>Treponema</taxon>
    </lineage>
</organism>
<evidence type="ECO:0000313" key="2">
    <source>
        <dbReference type="Proteomes" id="UP000593915"/>
    </source>
</evidence>
<evidence type="ECO:0000313" key="1">
    <source>
        <dbReference type="EMBL" id="QOW61333.1"/>
    </source>
</evidence>
<proteinExistence type="predicted"/>
<dbReference type="EMBL" id="CP061839">
    <property type="protein sequence ID" value="QOW61333.1"/>
    <property type="molecule type" value="Genomic_DNA"/>
</dbReference>
<dbReference type="RefSeq" id="WP_194076806.1">
    <property type="nucleotide sequence ID" value="NZ_CP061839.1"/>
</dbReference>
<dbReference type="AlphaFoldDB" id="A0A7S6WQ86"/>
<accession>A0A7S6WQ86</accession>
<name>A0A7S6WQ86_9SPIR</name>
<sequence length="117" mass="13671">MCEYCDDIDIAFKNAQTDPHKSFMSVYELLLNKIENKQLIIYAGDCKFKDMLHIIDEELHYTVCFYLQCPACGTFYFFGVCIRGAPVYKKLKSIAEKEIENMIWGKEGVFFNNPEQN</sequence>
<protein>
    <submittedName>
        <fullName evidence="1">Uncharacterized protein</fullName>
    </submittedName>
</protein>
<gene>
    <name evidence="1" type="ORF">IFE08_02775</name>
</gene>
<dbReference type="Proteomes" id="UP000593915">
    <property type="component" value="Chromosome"/>
</dbReference>